<dbReference type="InterPro" id="IPR055560">
    <property type="entry name" value="DUF7136"/>
</dbReference>
<evidence type="ECO:0000256" key="2">
    <source>
        <dbReference type="SAM" id="SignalP"/>
    </source>
</evidence>
<evidence type="ECO:0000256" key="1">
    <source>
        <dbReference type="SAM" id="Phobius"/>
    </source>
</evidence>
<proteinExistence type="predicted"/>
<keyword evidence="5" id="KW-1185">Reference proteome</keyword>
<dbReference type="Proteomes" id="UP001303889">
    <property type="component" value="Unassembled WGS sequence"/>
</dbReference>
<keyword evidence="1" id="KW-0472">Membrane</keyword>
<keyword evidence="1" id="KW-1133">Transmembrane helix</keyword>
<organism evidence="4 5">
    <name type="scientific">Staphylotrichum tortipilum</name>
    <dbReference type="NCBI Taxonomy" id="2831512"/>
    <lineage>
        <taxon>Eukaryota</taxon>
        <taxon>Fungi</taxon>
        <taxon>Dikarya</taxon>
        <taxon>Ascomycota</taxon>
        <taxon>Pezizomycotina</taxon>
        <taxon>Sordariomycetes</taxon>
        <taxon>Sordariomycetidae</taxon>
        <taxon>Sordariales</taxon>
        <taxon>Chaetomiaceae</taxon>
        <taxon>Staphylotrichum</taxon>
    </lineage>
</organism>
<evidence type="ECO:0000259" key="3">
    <source>
        <dbReference type="Pfam" id="PF23584"/>
    </source>
</evidence>
<keyword evidence="1" id="KW-0812">Transmembrane</keyword>
<comment type="caution">
    <text evidence="4">The sequence shown here is derived from an EMBL/GenBank/DDBJ whole genome shotgun (WGS) entry which is preliminary data.</text>
</comment>
<reference evidence="4" key="2">
    <citation type="submission" date="2023-05" db="EMBL/GenBank/DDBJ databases">
        <authorList>
            <consortium name="Lawrence Berkeley National Laboratory"/>
            <person name="Steindorff A."/>
            <person name="Hensen N."/>
            <person name="Bonometti L."/>
            <person name="Westerberg I."/>
            <person name="Brannstrom I.O."/>
            <person name="Guillou S."/>
            <person name="Cros-Aarteil S."/>
            <person name="Calhoun S."/>
            <person name="Haridas S."/>
            <person name="Kuo A."/>
            <person name="Mondo S."/>
            <person name="Pangilinan J."/>
            <person name="Riley R."/>
            <person name="Labutti K."/>
            <person name="Andreopoulos B."/>
            <person name="Lipzen A."/>
            <person name="Chen C."/>
            <person name="Yanf M."/>
            <person name="Daum C."/>
            <person name="Ng V."/>
            <person name="Clum A."/>
            <person name="Ohm R."/>
            <person name="Martin F."/>
            <person name="Silar P."/>
            <person name="Natvig D."/>
            <person name="Lalanne C."/>
            <person name="Gautier V."/>
            <person name="Ament-Velasquez S.L."/>
            <person name="Kruys A."/>
            <person name="Hutchinson M.I."/>
            <person name="Powell A.J."/>
            <person name="Barry K."/>
            <person name="Miller A.N."/>
            <person name="Grigoriev I.V."/>
            <person name="Debuchy R."/>
            <person name="Gladieux P."/>
            <person name="Thoren M.H."/>
            <person name="Johannesson H."/>
        </authorList>
    </citation>
    <scope>NUCLEOTIDE SEQUENCE</scope>
    <source>
        <strain evidence="4">CBS 103.79</strain>
    </source>
</reference>
<dbReference type="AlphaFoldDB" id="A0AAN6MKZ2"/>
<accession>A0AAN6MKZ2</accession>
<sequence>MRLVSLTAGLGAIAGAAAAAGVVEFDLVYPRHGETYAATPYMPIVFAIQNPQLAKNIYPFIQFRVKPNTKEENYGNNYNLSRELNWVDVPGNDTYFVYTFVKDFAAEGNWLFWTNTVFTSCATDSAGKFTGATTYNRTSSTLIQFDTAAKGKGQPVNLLAANDAECGLLQAHVIAGIDETPQTVAPAEVAKKSPATCHLIAPEPTQGGYTPSTFCDVKFDEKTAARITADLAKLCEGVEGGCPVATGAAASAKPSATGTQTSATGVAQASGSATQTGAGAAETAKSDAQRVAVVGAAGWAVGLVVFGALLA</sequence>
<keyword evidence="2" id="KW-0732">Signal</keyword>
<dbReference type="Pfam" id="PF23584">
    <property type="entry name" value="DUF7136"/>
    <property type="match status" value="1"/>
</dbReference>
<feature type="domain" description="DUF7136" evidence="3">
    <location>
        <begin position="19"/>
        <end position="236"/>
    </location>
</feature>
<feature type="chain" id="PRO_5042959794" description="DUF7136 domain-containing protein" evidence="2">
    <location>
        <begin position="20"/>
        <end position="311"/>
    </location>
</feature>
<evidence type="ECO:0000313" key="5">
    <source>
        <dbReference type="Proteomes" id="UP001303889"/>
    </source>
</evidence>
<feature type="transmembrane region" description="Helical" evidence="1">
    <location>
        <begin position="291"/>
        <end position="310"/>
    </location>
</feature>
<dbReference type="EMBL" id="MU855505">
    <property type="protein sequence ID" value="KAK3902514.1"/>
    <property type="molecule type" value="Genomic_DNA"/>
</dbReference>
<protein>
    <recommendedName>
        <fullName evidence="3">DUF7136 domain-containing protein</fullName>
    </recommendedName>
</protein>
<evidence type="ECO:0000313" key="4">
    <source>
        <dbReference type="EMBL" id="KAK3902514.1"/>
    </source>
</evidence>
<feature type="signal peptide" evidence="2">
    <location>
        <begin position="1"/>
        <end position="19"/>
    </location>
</feature>
<gene>
    <name evidence="4" type="ORF">C8A05DRAFT_33804</name>
</gene>
<reference evidence="4" key="1">
    <citation type="journal article" date="2023" name="Mol. Phylogenet. Evol.">
        <title>Genome-scale phylogeny and comparative genomics of the fungal order Sordariales.</title>
        <authorList>
            <person name="Hensen N."/>
            <person name="Bonometti L."/>
            <person name="Westerberg I."/>
            <person name="Brannstrom I.O."/>
            <person name="Guillou S."/>
            <person name="Cros-Aarteil S."/>
            <person name="Calhoun S."/>
            <person name="Haridas S."/>
            <person name="Kuo A."/>
            <person name="Mondo S."/>
            <person name="Pangilinan J."/>
            <person name="Riley R."/>
            <person name="LaButti K."/>
            <person name="Andreopoulos B."/>
            <person name="Lipzen A."/>
            <person name="Chen C."/>
            <person name="Yan M."/>
            <person name="Daum C."/>
            <person name="Ng V."/>
            <person name="Clum A."/>
            <person name="Steindorff A."/>
            <person name="Ohm R.A."/>
            <person name="Martin F."/>
            <person name="Silar P."/>
            <person name="Natvig D.O."/>
            <person name="Lalanne C."/>
            <person name="Gautier V."/>
            <person name="Ament-Velasquez S.L."/>
            <person name="Kruys A."/>
            <person name="Hutchinson M.I."/>
            <person name="Powell A.J."/>
            <person name="Barry K."/>
            <person name="Miller A.N."/>
            <person name="Grigoriev I.V."/>
            <person name="Debuchy R."/>
            <person name="Gladieux P."/>
            <person name="Hiltunen Thoren M."/>
            <person name="Johannesson H."/>
        </authorList>
    </citation>
    <scope>NUCLEOTIDE SEQUENCE</scope>
    <source>
        <strain evidence="4">CBS 103.79</strain>
    </source>
</reference>
<name>A0AAN6MKZ2_9PEZI</name>